<dbReference type="Proteomes" id="UP000249890">
    <property type="component" value="Chromosome"/>
</dbReference>
<reference evidence="1 2" key="1">
    <citation type="submission" date="2017-06" db="EMBL/GenBank/DDBJ databases">
        <title>Complete genome sequence of Paenibacillus donghaensis KCTC 13049T isolated from East Sea sediment, South Korea.</title>
        <authorList>
            <person name="Jung B.K."/>
            <person name="Hong S.-J."/>
            <person name="Shin J.-H."/>
        </authorList>
    </citation>
    <scope>NUCLEOTIDE SEQUENCE [LARGE SCALE GENOMIC DNA]</scope>
    <source>
        <strain evidence="1 2">KCTC 13049</strain>
    </source>
</reference>
<dbReference type="AlphaFoldDB" id="A0A2Z2K810"/>
<protein>
    <submittedName>
        <fullName evidence="1">Uncharacterized protein</fullName>
    </submittedName>
</protein>
<proteinExistence type="predicted"/>
<dbReference type="RefSeq" id="WP_087916714.1">
    <property type="nucleotide sequence ID" value="NZ_CP021780.1"/>
</dbReference>
<evidence type="ECO:0000313" key="1">
    <source>
        <dbReference type="EMBL" id="ASA22716.1"/>
    </source>
</evidence>
<organism evidence="1 2">
    <name type="scientific">Paenibacillus donghaensis</name>
    <dbReference type="NCBI Taxonomy" id="414771"/>
    <lineage>
        <taxon>Bacteria</taxon>
        <taxon>Bacillati</taxon>
        <taxon>Bacillota</taxon>
        <taxon>Bacilli</taxon>
        <taxon>Bacillales</taxon>
        <taxon>Paenibacillaceae</taxon>
        <taxon>Paenibacillus</taxon>
    </lineage>
</organism>
<accession>A0A2Z2K810</accession>
<keyword evidence="2" id="KW-1185">Reference proteome</keyword>
<dbReference type="EMBL" id="CP021780">
    <property type="protein sequence ID" value="ASA22716.1"/>
    <property type="molecule type" value="Genomic_DNA"/>
</dbReference>
<evidence type="ECO:0000313" key="2">
    <source>
        <dbReference type="Proteomes" id="UP000249890"/>
    </source>
</evidence>
<dbReference type="KEGG" id="pdh:B9T62_19105"/>
<name>A0A2Z2K810_9BACL</name>
<gene>
    <name evidence="1" type="ORF">B9T62_19105</name>
</gene>
<sequence length="71" mass="7963">MENHSCSFCDKPVTEAAYNYCVSHGLPVACYKCQYDKDINIYSIHQRMRHKGTEAATNMIDGGASKDEGEE</sequence>